<proteinExistence type="predicted"/>
<dbReference type="InterPro" id="IPR036866">
    <property type="entry name" value="RibonucZ/Hydroxyglut_hydro"/>
</dbReference>
<protein>
    <submittedName>
        <fullName evidence="2">MBL fold metallo-hydrolase</fullName>
    </submittedName>
</protein>
<dbReference type="AlphaFoldDB" id="A0A7M2SU05"/>
<dbReference type="PANTHER" id="PTHR46233:SF4">
    <property type="entry name" value="METALLO-BETA-LACTAMASE DOMAIN-CONTAINING PROTEIN"/>
    <property type="match status" value="1"/>
</dbReference>
<evidence type="ECO:0000259" key="1">
    <source>
        <dbReference type="SMART" id="SM00849"/>
    </source>
</evidence>
<dbReference type="SMART" id="SM00849">
    <property type="entry name" value="Lactamase_B"/>
    <property type="match status" value="1"/>
</dbReference>
<dbReference type="KEGG" id="sfeu:IM697_16400"/>
<dbReference type="SUPFAM" id="SSF56281">
    <property type="entry name" value="Metallo-hydrolase/oxidoreductase"/>
    <property type="match status" value="1"/>
</dbReference>
<dbReference type="CDD" id="cd06262">
    <property type="entry name" value="metallo-hydrolase-like_MBL-fold"/>
    <property type="match status" value="1"/>
</dbReference>
<dbReference type="PANTHER" id="PTHR46233">
    <property type="entry name" value="HYDROXYACYLGLUTATHIONE HYDROLASE GLOC"/>
    <property type="match status" value="1"/>
</dbReference>
<dbReference type="InterPro" id="IPR051453">
    <property type="entry name" value="MBL_Glyoxalase_II"/>
</dbReference>
<keyword evidence="3" id="KW-1185">Reference proteome</keyword>
<evidence type="ECO:0000313" key="2">
    <source>
        <dbReference type="EMBL" id="QOV39830.1"/>
    </source>
</evidence>
<gene>
    <name evidence="2" type="ORF">IM697_16400</name>
</gene>
<dbReference type="Proteomes" id="UP000594205">
    <property type="component" value="Chromosome"/>
</dbReference>
<dbReference type="GO" id="GO:0016787">
    <property type="term" value="F:hydrolase activity"/>
    <property type="evidence" value="ECO:0007669"/>
    <property type="project" value="UniProtKB-KW"/>
</dbReference>
<feature type="domain" description="Metallo-beta-lactamase" evidence="1">
    <location>
        <begin position="17"/>
        <end position="151"/>
    </location>
</feature>
<dbReference type="InterPro" id="IPR001279">
    <property type="entry name" value="Metallo-B-lactamas"/>
</dbReference>
<evidence type="ECO:0000313" key="3">
    <source>
        <dbReference type="Proteomes" id="UP000594205"/>
    </source>
</evidence>
<accession>A0A7M2SU05</accession>
<organism evidence="2 3">
    <name type="scientific">Streptomyces ferrugineus</name>
    <dbReference type="NCBI Taxonomy" id="1413221"/>
    <lineage>
        <taxon>Bacteria</taxon>
        <taxon>Bacillati</taxon>
        <taxon>Actinomycetota</taxon>
        <taxon>Actinomycetes</taxon>
        <taxon>Kitasatosporales</taxon>
        <taxon>Streptomycetaceae</taxon>
        <taxon>Streptomyces</taxon>
    </lineage>
</organism>
<dbReference type="EMBL" id="CP063373">
    <property type="protein sequence ID" value="QOV39830.1"/>
    <property type="molecule type" value="Genomic_DNA"/>
</dbReference>
<keyword evidence="2" id="KW-0378">Hydrolase</keyword>
<dbReference type="Gene3D" id="3.60.15.10">
    <property type="entry name" value="Ribonuclease Z/Hydroxyacylglutathione hydrolase-like"/>
    <property type="match status" value="1"/>
</dbReference>
<name>A0A7M2SU05_9ACTN</name>
<reference evidence="2 3" key="1">
    <citation type="submission" date="2020-10" db="EMBL/GenBank/DDBJ databases">
        <title>Streptomyces ferrugineus complate genome analysis.</title>
        <authorList>
            <person name="Anwar N."/>
        </authorList>
    </citation>
    <scope>NUCLEOTIDE SEQUENCE [LARGE SCALE GENOMIC DNA]</scope>
    <source>
        <strain evidence="2 3">CCTCC AA2014009</strain>
    </source>
</reference>
<dbReference type="Pfam" id="PF00753">
    <property type="entry name" value="Lactamase_B"/>
    <property type="match status" value="1"/>
</dbReference>
<sequence>MTTRPRRRRDRRRRRQPAPVAVVRTHSHNDHVNAAPALAARYCAPILPHPADAVPWKTAHGLRVPGFWELNDGEDLIVAGIEPWVPHTPGHSPGSVCLYVSELGAPFSGDTPFQGGPGATGRSFSDFDTVIASIRDRLLTLPADTTVHAGRGPTTSIGAEALHLDEWIARGHDCLSRSRR</sequence>